<evidence type="ECO:0000313" key="4">
    <source>
        <dbReference type="EMBL" id="PZW37661.1"/>
    </source>
</evidence>
<dbReference type="PROSITE" id="PS01227">
    <property type="entry name" value="UPF0012"/>
    <property type="match status" value="1"/>
</dbReference>
<dbReference type="PROSITE" id="PS50263">
    <property type="entry name" value="CN_HYDROLASE"/>
    <property type="match status" value="1"/>
</dbReference>
<dbReference type="Proteomes" id="UP000249688">
    <property type="component" value="Unassembled WGS sequence"/>
</dbReference>
<evidence type="ECO:0000259" key="3">
    <source>
        <dbReference type="PROSITE" id="PS50263"/>
    </source>
</evidence>
<dbReference type="AlphaFoldDB" id="A0A2W7HYW8"/>
<dbReference type="SUPFAM" id="SSF56317">
    <property type="entry name" value="Carbon-nitrogen hydrolase"/>
    <property type="match status" value="1"/>
</dbReference>
<feature type="region of interest" description="Disordered" evidence="2">
    <location>
        <begin position="1"/>
        <end position="26"/>
    </location>
</feature>
<evidence type="ECO:0000256" key="1">
    <source>
        <dbReference type="ARBA" id="ARBA00010613"/>
    </source>
</evidence>
<dbReference type="RefSeq" id="WP_111400544.1">
    <property type="nucleotide sequence ID" value="NZ_QKYU01000044.1"/>
</dbReference>
<dbReference type="EMBL" id="QKYU01000044">
    <property type="protein sequence ID" value="PZW37661.1"/>
    <property type="molecule type" value="Genomic_DNA"/>
</dbReference>
<comment type="caution">
    <text evidence="4">The sequence shown here is derived from an EMBL/GenBank/DDBJ whole genome shotgun (WGS) entry which is preliminary data.</text>
</comment>
<dbReference type="InterPro" id="IPR036526">
    <property type="entry name" value="C-N_Hydrolase_sf"/>
</dbReference>
<dbReference type="InterPro" id="IPR001110">
    <property type="entry name" value="UPF0012_CS"/>
</dbReference>
<dbReference type="PANTHER" id="PTHR23088:SF50">
    <property type="entry name" value="HYDROLASE YHCX"/>
    <property type="match status" value="1"/>
</dbReference>
<name>A0A2W7HYW8_9PROT</name>
<dbReference type="CDD" id="cd07574">
    <property type="entry name" value="nitrilase_Rim1_like"/>
    <property type="match status" value="1"/>
</dbReference>
<evidence type="ECO:0000313" key="5">
    <source>
        <dbReference type="Proteomes" id="UP000249688"/>
    </source>
</evidence>
<evidence type="ECO:0000256" key="2">
    <source>
        <dbReference type="SAM" id="MobiDB-lite"/>
    </source>
</evidence>
<dbReference type="Gene3D" id="3.60.110.10">
    <property type="entry name" value="Carbon-nitrogen hydrolase"/>
    <property type="match status" value="1"/>
</dbReference>
<reference evidence="4 5" key="1">
    <citation type="submission" date="2018-06" db="EMBL/GenBank/DDBJ databases">
        <title>Genomic Encyclopedia of Archaeal and Bacterial Type Strains, Phase II (KMG-II): from individual species to whole genera.</title>
        <authorList>
            <person name="Goeker M."/>
        </authorList>
    </citation>
    <scope>NUCLEOTIDE SEQUENCE [LARGE SCALE GENOMIC DNA]</scope>
    <source>
        <strain evidence="4 5">DSM 24525</strain>
    </source>
</reference>
<organism evidence="4 5">
    <name type="scientific">Humitalea rosea</name>
    <dbReference type="NCBI Taxonomy" id="990373"/>
    <lineage>
        <taxon>Bacteria</taxon>
        <taxon>Pseudomonadati</taxon>
        <taxon>Pseudomonadota</taxon>
        <taxon>Alphaproteobacteria</taxon>
        <taxon>Acetobacterales</taxon>
        <taxon>Roseomonadaceae</taxon>
        <taxon>Humitalea</taxon>
    </lineage>
</organism>
<dbReference type="GO" id="GO:0016787">
    <property type="term" value="F:hydrolase activity"/>
    <property type="evidence" value="ECO:0007669"/>
    <property type="project" value="UniProtKB-KW"/>
</dbReference>
<feature type="domain" description="CN hydrolase" evidence="3">
    <location>
        <begin position="37"/>
        <end position="296"/>
    </location>
</feature>
<dbReference type="OrthoDB" id="9811121at2"/>
<sequence>MSDDPDWSLPPKAAPPPAPAAAPGCGQAAGALGHGHIRLALAQWPIEAVAGLDAWAAKLDAWLARAAAGGAQLAVLPEYAAVEVAASLAGASPATEAQELAAMVAAAPALLERLRRAAMRAGIWLLGGSLPMRGADGAIRNRAPLIAPDGRLAMQDKCAMTRFETERWGVSPGAPPGVFDTPFGRIGVSICYDVEFPKHVRTQAEAGAWLILVPTCTDTMHGFNRVRFAARARALENQCYVAISPTIGLAPWSAALDENRGLAAVFGPIDRGFPEDGILAQGALDRPQWVFADLDTHALDAVRADGAVRNFSDWPRRPFPACTAKDFA</sequence>
<comment type="similarity">
    <text evidence="1">Belongs to the carbon-nitrogen hydrolase superfamily. NIT1/NIT2 family.</text>
</comment>
<gene>
    <name evidence="4" type="ORF">C8P66_14424</name>
</gene>
<dbReference type="InterPro" id="IPR003010">
    <property type="entry name" value="C-N_Hydrolase"/>
</dbReference>
<proteinExistence type="inferred from homology"/>
<keyword evidence="4" id="KW-0378">Hydrolase</keyword>
<dbReference type="Pfam" id="PF00795">
    <property type="entry name" value="CN_hydrolase"/>
    <property type="match status" value="1"/>
</dbReference>
<keyword evidence="5" id="KW-1185">Reference proteome</keyword>
<protein>
    <submittedName>
        <fullName evidence="4">Putative amidohydrolase</fullName>
    </submittedName>
</protein>
<accession>A0A2W7HYW8</accession>
<dbReference type="PANTHER" id="PTHR23088">
    <property type="entry name" value="NITRILASE-RELATED"/>
    <property type="match status" value="1"/>
</dbReference>